<evidence type="ECO:0000256" key="2">
    <source>
        <dbReference type="ARBA" id="ARBA00005019"/>
    </source>
</evidence>
<dbReference type="EMBL" id="JAQIOY010000009">
    <property type="protein sequence ID" value="MDA7426500.1"/>
    <property type="molecule type" value="Genomic_DNA"/>
</dbReference>
<evidence type="ECO:0000256" key="3">
    <source>
        <dbReference type="ARBA" id="ARBA00009014"/>
    </source>
</evidence>
<evidence type="ECO:0000256" key="10">
    <source>
        <dbReference type="ARBA" id="ARBA00048721"/>
    </source>
</evidence>
<gene>
    <name evidence="11" type="primary">nadD</name>
    <name evidence="13" type="ORF">PFY00_17325</name>
</gene>
<keyword evidence="7 11" id="KW-0547">Nucleotide-binding</keyword>
<evidence type="ECO:0000256" key="7">
    <source>
        <dbReference type="ARBA" id="ARBA00022741"/>
    </source>
</evidence>
<dbReference type="HAMAP" id="MF_00244">
    <property type="entry name" value="NaMN_adenylyltr"/>
    <property type="match status" value="1"/>
</dbReference>
<comment type="catalytic activity">
    <reaction evidence="10 11">
        <text>nicotinate beta-D-ribonucleotide + ATP + H(+) = deamido-NAD(+) + diphosphate</text>
        <dbReference type="Rhea" id="RHEA:22860"/>
        <dbReference type="ChEBI" id="CHEBI:15378"/>
        <dbReference type="ChEBI" id="CHEBI:30616"/>
        <dbReference type="ChEBI" id="CHEBI:33019"/>
        <dbReference type="ChEBI" id="CHEBI:57502"/>
        <dbReference type="ChEBI" id="CHEBI:58437"/>
        <dbReference type="EC" id="2.7.7.18"/>
    </reaction>
</comment>
<dbReference type="PANTHER" id="PTHR39321:SF3">
    <property type="entry name" value="PHOSPHOPANTETHEINE ADENYLYLTRANSFERASE"/>
    <property type="match status" value="1"/>
</dbReference>
<dbReference type="InterPro" id="IPR004821">
    <property type="entry name" value="Cyt_trans-like"/>
</dbReference>
<keyword evidence="9 11" id="KW-0520">NAD</keyword>
<evidence type="ECO:0000259" key="12">
    <source>
        <dbReference type="Pfam" id="PF01467"/>
    </source>
</evidence>
<dbReference type="Gene3D" id="3.40.50.620">
    <property type="entry name" value="HUPs"/>
    <property type="match status" value="1"/>
</dbReference>
<dbReference type="PANTHER" id="PTHR39321">
    <property type="entry name" value="NICOTINATE-NUCLEOTIDE ADENYLYLTRANSFERASE-RELATED"/>
    <property type="match status" value="1"/>
</dbReference>
<dbReference type="Proteomes" id="UP001210720">
    <property type="component" value="Unassembled WGS sequence"/>
</dbReference>
<proteinExistence type="inferred from homology"/>
<dbReference type="CDD" id="cd02165">
    <property type="entry name" value="NMNAT"/>
    <property type="match status" value="1"/>
</dbReference>
<dbReference type="InterPro" id="IPR014729">
    <property type="entry name" value="Rossmann-like_a/b/a_fold"/>
</dbReference>
<dbReference type="NCBIfam" id="NF000843">
    <property type="entry name" value="PRK00071.2-2"/>
    <property type="match status" value="1"/>
</dbReference>
<reference evidence="13 14" key="1">
    <citation type="submission" date="2023-01" db="EMBL/GenBank/DDBJ databases">
        <title>Thalassococcus onchidii sp. nov., isolated from a marine invertebrate from the South China Sea.</title>
        <authorList>
            <person name="Xu S."/>
            <person name="Liu Z."/>
            <person name="Xu Y."/>
        </authorList>
    </citation>
    <scope>NUCLEOTIDE SEQUENCE [LARGE SCALE GENOMIC DNA]</scope>
    <source>
        <strain evidence="13 14">KCTC 32084</strain>
    </source>
</reference>
<evidence type="ECO:0000256" key="9">
    <source>
        <dbReference type="ARBA" id="ARBA00023027"/>
    </source>
</evidence>
<feature type="domain" description="Cytidyltransferase-like" evidence="12">
    <location>
        <begin position="26"/>
        <end position="204"/>
    </location>
</feature>
<evidence type="ECO:0000256" key="1">
    <source>
        <dbReference type="ARBA" id="ARBA00002324"/>
    </source>
</evidence>
<accession>A0ABT4XXD9</accession>
<dbReference type="Pfam" id="PF01467">
    <property type="entry name" value="CTP_transf_like"/>
    <property type="match status" value="1"/>
</dbReference>
<evidence type="ECO:0000256" key="8">
    <source>
        <dbReference type="ARBA" id="ARBA00022840"/>
    </source>
</evidence>
<comment type="pathway">
    <text evidence="2 11">Cofactor biosynthesis; NAD(+) biosynthesis; deamido-NAD(+) from nicotinate D-ribonucleotide: step 1/1.</text>
</comment>
<keyword evidence="8 11" id="KW-0067">ATP-binding</keyword>
<keyword evidence="4 11" id="KW-0662">Pyridine nucleotide biosynthesis</keyword>
<evidence type="ECO:0000313" key="14">
    <source>
        <dbReference type="Proteomes" id="UP001210720"/>
    </source>
</evidence>
<keyword evidence="14" id="KW-1185">Reference proteome</keyword>
<comment type="function">
    <text evidence="1 11">Catalyzes the reversible adenylation of nicotinate mononucleotide (NaMN) to nicotinic acid adenine dinucleotide (NaAD).</text>
</comment>
<dbReference type="RefSeq" id="WP_271433850.1">
    <property type="nucleotide sequence ID" value="NZ_JAQIOY010000009.1"/>
</dbReference>
<evidence type="ECO:0000256" key="11">
    <source>
        <dbReference type="HAMAP-Rule" id="MF_00244"/>
    </source>
</evidence>
<comment type="caution">
    <text evidence="13">The sequence shown here is derived from an EMBL/GenBank/DDBJ whole genome shotgun (WGS) entry which is preliminary data.</text>
</comment>
<dbReference type="EC" id="2.7.7.18" evidence="11"/>
<sequence>MASDRGETGLNFGNGIVVRPHMRVGLLGGSFDPPHAGHRHISRMALNRFGLDRVIWLVSPGNPLKENAPAPMGDRLAAARRLLHHPRIDVSDIEVRLGTRYTAETLQALKDLFPRVEFTWLMGADNLAQFHRWKDWQQIMTRVPVGVLARPGQRMAGLGSPAARIFRNSRLHSRQSGALAMGPAPRWCFLNVPMLDISSTRIRDQGHWGRNRVEQRLGKK</sequence>
<keyword evidence="6 11" id="KW-0548">Nucleotidyltransferase</keyword>
<dbReference type="SUPFAM" id="SSF52374">
    <property type="entry name" value="Nucleotidylyl transferase"/>
    <property type="match status" value="1"/>
</dbReference>
<dbReference type="InterPro" id="IPR005248">
    <property type="entry name" value="NadD/NMNAT"/>
</dbReference>
<name>A0ABT4XXD9_9RHOB</name>
<evidence type="ECO:0000256" key="5">
    <source>
        <dbReference type="ARBA" id="ARBA00022679"/>
    </source>
</evidence>
<organism evidence="13 14">
    <name type="scientific">Thalassococcus lentus</name>
    <dbReference type="NCBI Taxonomy" id="1210524"/>
    <lineage>
        <taxon>Bacteria</taxon>
        <taxon>Pseudomonadati</taxon>
        <taxon>Pseudomonadota</taxon>
        <taxon>Alphaproteobacteria</taxon>
        <taxon>Rhodobacterales</taxon>
        <taxon>Roseobacteraceae</taxon>
        <taxon>Thalassococcus</taxon>
    </lineage>
</organism>
<dbReference type="GO" id="GO:0004515">
    <property type="term" value="F:nicotinate-nucleotide adenylyltransferase activity"/>
    <property type="evidence" value="ECO:0007669"/>
    <property type="project" value="UniProtKB-EC"/>
</dbReference>
<dbReference type="NCBIfam" id="TIGR00482">
    <property type="entry name" value="nicotinate (nicotinamide) nucleotide adenylyltransferase"/>
    <property type="match status" value="1"/>
</dbReference>
<evidence type="ECO:0000313" key="13">
    <source>
        <dbReference type="EMBL" id="MDA7426500.1"/>
    </source>
</evidence>
<evidence type="ECO:0000256" key="6">
    <source>
        <dbReference type="ARBA" id="ARBA00022695"/>
    </source>
</evidence>
<keyword evidence="5 11" id="KW-0808">Transferase</keyword>
<evidence type="ECO:0000256" key="4">
    <source>
        <dbReference type="ARBA" id="ARBA00022642"/>
    </source>
</evidence>
<comment type="similarity">
    <text evidence="3 11">Belongs to the NadD family.</text>
</comment>
<protein>
    <recommendedName>
        <fullName evidence="11">Probable nicotinate-nucleotide adenylyltransferase</fullName>
        <ecNumber evidence="11">2.7.7.18</ecNumber>
    </recommendedName>
    <alternativeName>
        <fullName evidence="11">Deamido-NAD(+) diphosphorylase</fullName>
    </alternativeName>
    <alternativeName>
        <fullName evidence="11">Deamido-NAD(+) pyrophosphorylase</fullName>
    </alternativeName>
    <alternativeName>
        <fullName evidence="11">Nicotinate mononucleotide adenylyltransferase</fullName>
        <shortName evidence="11">NaMN adenylyltransferase</shortName>
    </alternativeName>
</protein>